<keyword evidence="8" id="KW-1185">Reference proteome</keyword>
<feature type="compositionally biased region" description="Low complexity" evidence="5">
    <location>
        <begin position="118"/>
        <end position="130"/>
    </location>
</feature>
<dbReference type="PANTHER" id="PTHR19336:SF9">
    <property type="entry name" value="SPINDLE POLE BODY PROTEIN PPC89"/>
    <property type="match status" value="1"/>
</dbReference>
<sequence>METNTNRYRSRILREMHQNTKNPFNSPPSSTGSHGTVTLTSDISLGPGAESMSRFESAKRATEDTDDQAMAFNINTSVLGRTFPEWANYKHSAPVHDLTEDLYDATTDMHRDDTKENIPPASSSTIASPSQIVDDQQRFLHSKTRDARERRDSLKAKSEAPAPTTPKKTTPKSRGANVTTLLDTLRTAQEKYGLRQSSREATPEEAVHTTQSSPRDRPSNAARSFLVPDLSIMNDFVSGTLRLSTLRNGVPIFVKNGKVHDREAAGPPAKHHAVEAVEVPQDEEEIFVSLDKIREEIGALQEHDAMVTEKAQNLEEEVEALWIQLHDPAGSLAKTQTKGSTEADQALIQQLKQDKNKLQDELDKANRKIKIVELRAEDSKAAKEAAERECDTAVRDRDRALQSAAQDARRCEQLENQLASAKRALADLQDENTQGLSKLESENLQLQQDNNDLRAEIHHLEHKGEKRSNELEKLKVVNQIMKDELISEKTKLHDKHQCTHTIKLELDRTAEDKAQLQRDVLQLEHVKQYFERVNVKLESDKDILVDDIKLLKKQVSSLQKTNAEQEQEIQGLQDDISTLQALLDEANNMTVDATDVHSRLESQKRVLEQKITSLESAVRRSRVKAATSEVLLEEAKERESRLEAANRKLTNDTADMQQQLSAAEAQLDFELELPSRDQVDNVVDGLQEGMRRFSGEHTKVLDRQETPLIAQFASLLNSEMKLVRKLQELVDRAHNSPDELETAQNTVTLTKVRELKSEVVSRLTKEYMARSAQAKAKPAKVTRIVSPVAETTKSYTAETTGRSVTSTTGLPLQDDFTREIDMDQPSPFASKMPSTQHTAQHQKTKASYEAVVESDDGMTGEPSQSLPPPFFADELRGNDILKSTEAGKSARHGIKAQPAGILKNKSTQFSLANDQDTGRFSVKSGVSGMSLLSNASVTNMFQRPTSATGHSDIHTREENMTSALFVDDITIDTRTKSSAAQRTRKISATPVLSKTAQRVLASLCDEHDCGNCNVCMRINSHSHKSKSEQELKQKIRVERPIAVTDRIPASAATSAEQYEDGPTIRPATNPAVALAAVMKGLKDEEQHIIAALNKVEKELKSLDASHGRRQRKTLKEEVQRLHRELDVKRDQIYMLHDVLEGQKASGEEMTGDFVEYTIHSIMGTEETWNGF</sequence>
<feature type="region of interest" description="Disordered" evidence="5">
    <location>
        <begin position="191"/>
        <end position="221"/>
    </location>
</feature>
<feature type="coiled-coil region" evidence="4">
    <location>
        <begin position="1078"/>
        <end position="1131"/>
    </location>
</feature>
<organism evidence="7 8">
    <name type="scientific">Microdochium bolleyi</name>
    <dbReference type="NCBI Taxonomy" id="196109"/>
    <lineage>
        <taxon>Eukaryota</taxon>
        <taxon>Fungi</taxon>
        <taxon>Dikarya</taxon>
        <taxon>Ascomycota</taxon>
        <taxon>Pezizomycotina</taxon>
        <taxon>Sordariomycetes</taxon>
        <taxon>Xylariomycetidae</taxon>
        <taxon>Xylariales</taxon>
        <taxon>Microdochiaceae</taxon>
        <taxon>Microdochium</taxon>
    </lineage>
</organism>
<dbReference type="EMBL" id="KQ964269">
    <property type="protein sequence ID" value="KXJ86227.1"/>
    <property type="molecule type" value="Genomic_DNA"/>
</dbReference>
<feature type="compositionally biased region" description="Low complexity" evidence="5">
    <location>
        <begin position="159"/>
        <end position="168"/>
    </location>
</feature>
<dbReference type="GO" id="GO:0005815">
    <property type="term" value="C:microtubule organizing center"/>
    <property type="evidence" value="ECO:0007669"/>
    <property type="project" value="UniProtKB-SubCell"/>
</dbReference>
<dbReference type="InterPro" id="IPR051756">
    <property type="entry name" value="Centrosomal_MT-associated"/>
</dbReference>
<evidence type="ECO:0000259" key="6">
    <source>
        <dbReference type="Pfam" id="PF06657"/>
    </source>
</evidence>
<dbReference type="GO" id="GO:0008017">
    <property type="term" value="F:microtubule binding"/>
    <property type="evidence" value="ECO:0007669"/>
    <property type="project" value="InterPro"/>
</dbReference>
<dbReference type="STRING" id="196109.A0A136IMQ3"/>
<feature type="domain" description="Cep57 centrosome microtubule-binding" evidence="6">
    <location>
        <begin position="1062"/>
        <end position="1138"/>
    </location>
</feature>
<evidence type="ECO:0000256" key="2">
    <source>
        <dbReference type="ARBA" id="ARBA00022490"/>
    </source>
</evidence>
<dbReference type="InterPro" id="IPR024957">
    <property type="entry name" value="Cep57_MT-bd_dom"/>
</dbReference>
<gene>
    <name evidence="7" type="ORF">Micbo1qcDRAFT_236957</name>
</gene>
<reference evidence="8" key="1">
    <citation type="submission" date="2016-02" db="EMBL/GenBank/DDBJ databases">
        <title>Draft genome sequence of Microdochium bolleyi, a fungal endophyte of beachgrass.</title>
        <authorList>
            <consortium name="DOE Joint Genome Institute"/>
            <person name="David A.S."/>
            <person name="May G."/>
            <person name="Haridas S."/>
            <person name="Lim J."/>
            <person name="Wang M."/>
            <person name="Labutti K."/>
            <person name="Lipzen A."/>
            <person name="Barry K."/>
            <person name="Grigoriev I.V."/>
        </authorList>
    </citation>
    <scope>NUCLEOTIDE SEQUENCE [LARGE SCALE GENOMIC DNA]</scope>
    <source>
        <strain evidence="8">J235TASD1</strain>
    </source>
</reference>
<evidence type="ECO:0000256" key="3">
    <source>
        <dbReference type="ARBA" id="ARBA00023212"/>
    </source>
</evidence>
<feature type="compositionally biased region" description="Basic and acidic residues" evidence="5">
    <location>
        <begin position="135"/>
        <end position="158"/>
    </location>
</feature>
<dbReference type="Pfam" id="PF06657">
    <property type="entry name" value="Cep57_MT_bd"/>
    <property type="match status" value="1"/>
</dbReference>
<dbReference type="InParanoid" id="A0A136IMQ3"/>
<feature type="compositionally biased region" description="Basic and acidic residues" evidence="5">
    <location>
        <begin position="191"/>
        <end position="207"/>
    </location>
</feature>
<protein>
    <recommendedName>
        <fullName evidence="6">Cep57 centrosome microtubule-binding domain-containing protein</fullName>
    </recommendedName>
</protein>
<evidence type="ECO:0000256" key="4">
    <source>
        <dbReference type="SAM" id="Coils"/>
    </source>
</evidence>
<keyword evidence="3" id="KW-0206">Cytoskeleton</keyword>
<evidence type="ECO:0000256" key="1">
    <source>
        <dbReference type="ARBA" id="ARBA00004267"/>
    </source>
</evidence>
<comment type="subcellular location">
    <subcellularLocation>
        <location evidence="1">Cytoplasm</location>
        <location evidence="1">Cytoskeleton</location>
        <location evidence="1">Microtubule organizing center</location>
    </subcellularLocation>
</comment>
<feature type="compositionally biased region" description="Polar residues" evidence="5">
    <location>
        <begin position="19"/>
        <end position="43"/>
    </location>
</feature>
<evidence type="ECO:0000313" key="8">
    <source>
        <dbReference type="Proteomes" id="UP000070501"/>
    </source>
</evidence>
<name>A0A136IMQ3_9PEZI</name>
<accession>A0A136IMQ3</accession>
<dbReference type="Proteomes" id="UP000070501">
    <property type="component" value="Unassembled WGS sequence"/>
</dbReference>
<evidence type="ECO:0000313" key="7">
    <source>
        <dbReference type="EMBL" id="KXJ86227.1"/>
    </source>
</evidence>
<feature type="region of interest" description="Disordered" evidence="5">
    <location>
        <begin position="855"/>
        <end position="874"/>
    </location>
</feature>
<proteinExistence type="predicted"/>
<keyword evidence="4" id="KW-0175">Coiled coil</keyword>
<keyword evidence="2" id="KW-0963">Cytoplasm</keyword>
<feature type="coiled-coil region" evidence="4">
    <location>
        <begin position="506"/>
        <end position="666"/>
    </location>
</feature>
<dbReference type="OrthoDB" id="76453at2759"/>
<feature type="region of interest" description="Disordered" evidence="5">
    <location>
        <begin position="110"/>
        <end position="178"/>
    </location>
</feature>
<feature type="region of interest" description="Disordered" evidence="5">
    <location>
        <begin position="19"/>
        <end position="49"/>
    </location>
</feature>
<dbReference type="PANTHER" id="PTHR19336">
    <property type="entry name" value="UNCHARACTERIZED DUF1167"/>
    <property type="match status" value="1"/>
</dbReference>
<evidence type="ECO:0000256" key="5">
    <source>
        <dbReference type="SAM" id="MobiDB-lite"/>
    </source>
</evidence>
<dbReference type="AlphaFoldDB" id="A0A136IMQ3"/>
<feature type="coiled-coil region" evidence="4">
    <location>
        <begin position="341"/>
        <end position="463"/>
    </location>
</feature>